<dbReference type="EMBL" id="MU274919">
    <property type="protein sequence ID" value="KAI0087229.1"/>
    <property type="molecule type" value="Genomic_DNA"/>
</dbReference>
<name>A0ACB8TZ14_9APHY</name>
<evidence type="ECO:0000313" key="2">
    <source>
        <dbReference type="Proteomes" id="UP001055072"/>
    </source>
</evidence>
<keyword evidence="2" id="KW-1185">Reference proteome</keyword>
<sequence length="279" mass="31311">MSKLSYTLRDRSECFEADTAARWTLQQKHQQKQLPPGEIAQEFRRATIARVPKRAFDFSLQLPKQFFQRSTAQRLTANQTHILPLWRGGVGDAGYKRLNTLSTAMNISQMFVKFKGKVRRQSSRIISEWMSEFAFPSRLRPSRLRKLRFEGWGCAGSRRTMRYAESQEGAAEILAPYDGWHQTKAGNIQFNTVSHGTSGPIHVTYPGFIPGIVGDWTDSLANLSIPTTVDAYAGDDSCGFIATSSINPSNWTRSYARSAYIDPLPPRSNLAILANATVT</sequence>
<reference evidence="1" key="1">
    <citation type="journal article" date="2021" name="Environ. Microbiol.">
        <title>Gene family expansions and transcriptome signatures uncover fungal adaptations to wood decay.</title>
        <authorList>
            <person name="Hage H."/>
            <person name="Miyauchi S."/>
            <person name="Viragh M."/>
            <person name="Drula E."/>
            <person name="Min B."/>
            <person name="Chaduli D."/>
            <person name="Navarro D."/>
            <person name="Favel A."/>
            <person name="Norest M."/>
            <person name="Lesage-Meessen L."/>
            <person name="Balint B."/>
            <person name="Merenyi Z."/>
            <person name="de Eugenio L."/>
            <person name="Morin E."/>
            <person name="Martinez A.T."/>
            <person name="Baldrian P."/>
            <person name="Stursova M."/>
            <person name="Martinez M.J."/>
            <person name="Novotny C."/>
            <person name="Magnuson J.K."/>
            <person name="Spatafora J.W."/>
            <person name="Maurice S."/>
            <person name="Pangilinan J."/>
            <person name="Andreopoulos W."/>
            <person name="LaButti K."/>
            <person name="Hundley H."/>
            <person name="Na H."/>
            <person name="Kuo A."/>
            <person name="Barry K."/>
            <person name="Lipzen A."/>
            <person name="Henrissat B."/>
            <person name="Riley R."/>
            <person name="Ahrendt S."/>
            <person name="Nagy L.G."/>
            <person name="Grigoriev I.V."/>
            <person name="Martin F."/>
            <person name="Rosso M.N."/>
        </authorList>
    </citation>
    <scope>NUCLEOTIDE SEQUENCE</scope>
    <source>
        <strain evidence="1">CBS 384.51</strain>
    </source>
</reference>
<comment type="caution">
    <text evidence="1">The sequence shown here is derived from an EMBL/GenBank/DDBJ whole genome shotgun (WGS) entry which is preliminary data.</text>
</comment>
<organism evidence="1 2">
    <name type="scientific">Irpex rosettiformis</name>
    <dbReference type="NCBI Taxonomy" id="378272"/>
    <lineage>
        <taxon>Eukaryota</taxon>
        <taxon>Fungi</taxon>
        <taxon>Dikarya</taxon>
        <taxon>Basidiomycota</taxon>
        <taxon>Agaricomycotina</taxon>
        <taxon>Agaricomycetes</taxon>
        <taxon>Polyporales</taxon>
        <taxon>Irpicaceae</taxon>
        <taxon>Irpex</taxon>
    </lineage>
</organism>
<dbReference type="Proteomes" id="UP001055072">
    <property type="component" value="Unassembled WGS sequence"/>
</dbReference>
<evidence type="ECO:0000313" key="1">
    <source>
        <dbReference type="EMBL" id="KAI0087229.1"/>
    </source>
</evidence>
<gene>
    <name evidence="1" type="ORF">BDY19DRAFT_1049559</name>
</gene>
<proteinExistence type="predicted"/>
<accession>A0ACB8TZ14</accession>
<protein>
    <submittedName>
        <fullName evidence="1">Uncharacterized protein</fullName>
    </submittedName>
</protein>